<evidence type="ECO:0000256" key="2">
    <source>
        <dbReference type="SAM" id="MobiDB-lite"/>
    </source>
</evidence>
<dbReference type="AlphaFoldDB" id="A0ABD3FJT4"/>
<evidence type="ECO:0000256" key="1">
    <source>
        <dbReference type="SAM" id="Coils"/>
    </source>
</evidence>
<feature type="coiled-coil region" evidence="1">
    <location>
        <begin position="163"/>
        <end position="197"/>
    </location>
</feature>
<protein>
    <submittedName>
        <fullName evidence="3">Uncharacterized protein</fullName>
    </submittedName>
</protein>
<keyword evidence="4" id="KW-1185">Reference proteome</keyword>
<name>A0ABD3FJT4_9STRA</name>
<feature type="region of interest" description="Disordered" evidence="2">
    <location>
        <begin position="448"/>
        <end position="479"/>
    </location>
</feature>
<dbReference type="EMBL" id="JBIMZQ010000019">
    <property type="protein sequence ID" value="KAL3665829.1"/>
    <property type="molecule type" value="Genomic_DNA"/>
</dbReference>
<feature type="coiled-coil region" evidence="1">
    <location>
        <begin position="81"/>
        <end position="108"/>
    </location>
</feature>
<reference evidence="3 4" key="1">
    <citation type="submission" date="2024-09" db="EMBL/GenBank/DDBJ databases">
        <title>Genome sequencing and assembly of Phytophthora oleae, isolate VK10A, causative agent of rot of olive drupes.</title>
        <authorList>
            <person name="Conti Taguali S."/>
            <person name="Riolo M."/>
            <person name="La Spada F."/>
            <person name="Cacciola S.O."/>
            <person name="Dionisio G."/>
        </authorList>
    </citation>
    <scope>NUCLEOTIDE SEQUENCE [LARGE SCALE GENOMIC DNA]</scope>
    <source>
        <strain evidence="3 4">VK10A</strain>
    </source>
</reference>
<sequence length="479" mass="54859">MDSPPQGRRSMLPMPNRYKAHLEKLQQQEAKIQQLEQEKLDQSQRLGDLQRSKDAQNVVIDRLHKQLADREHEDLKTAHSIDRLTRQLEAAQEMTAKAEQAQRDAEADNMFRHFVAESDDENARPQTVEELQAQVARAVYAEQQSSLRATELEEELLWIKEVAEALSCELQSSKDVRNELELELQQVKSSTAEQEAQIQLQLMSVKDGNGSEQWSVWQNLVSALKEQVKTLANDKQKLENASRAADQRLQRLESDRQNLEEENIRLRVELTRLQEDINTMGLQFRTLEEEKLSETLAMEEKLTTRLGQAQEHQTELATRIIEVEKKLVSLEVTAVRNQELTLEKNNLLKQLEEERCNSNELVCSNATFKEATETALQQLKDVEMEFRALDNGHEAREDPNETVASLVKSIISSLKSQEASVDSTVASMLVLHLKSKIESQLTQLRARRKSLENCPSSRSSSDSEAYDTAYEPLNNYEEP</sequence>
<gene>
    <name evidence="3" type="ORF">V7S43_009255</name>
</gene>
<keyword evidence="1" id="KW-0175">Coiled coil</keyword>
<feature type="coiled-coil region" evidence="1">
    <location>
        <begin position="18"/>
        <end position="52"/>
    </location>
</feature>
<comment type="caution">
    <text evidence="3">The sequence shown here is derived from an EMBL/GenBank/DDBJ whole genome shotgun (WGS) entry which is preliminary data.</text>
</comment>
<proteinExistence type="predicted"/>
<accession>A0ABD3FJT4</accession>
<evidence type="ECO:0000313" key="3">
    <source>
        <dbReference type="EMBL" id="KAL3665829.1"/>
    </source>
</evidence>
<dbReference type="Proteomes" id="UP001632037">
    <property type="component" value="Unassembled WGS sequence"/>
</dbReference>
<evidence type="ECO:0000313" key="4">
    <source>
        <dbReference type="Proteomes" id="UP001632037"/>
    </source>
</evidence>
<organism evidence="3 4">
    <name type="scientific">Phytophthora oleae</name>
    <dbReference type="NCBI Taxonomy" id="2107226"/>
    <lineage>
        <taxon>Eukaryota</taxon>
        <taxon>Sar</taxon>
        <taxon>Stramenopiles</taxon>
        <taxon>Oomycota</taxon>
        <taxon>Peronosporomycetes</taxon>
        <taxon>Peronosporales</taxon>
        <taxon>Peronosporaceae</taxon>
        <taxon>Phytophthora</taxon>
    </lineage>
</organism>
<feature type="coiled-coil region" evidence="1">
    <location>
        <begin position="221"/>
        <end position="290"/>
    </location>
</feature>